<dbReference type="SUPFAM" id="SSF49777">
    <property type="entry name" value="PEBP-like"/>
    <property type="match status" value="1"/>
</dbReference>
<protein>
    <recommendedName>
        <fullName evidence="4">Phosphatidylethanolamine-binding protein PEBP</fullName>
    </recommendedName>
</protein>
<dbReference type="PROSITE" id="PS01220">
    <property type="entry name" value="PBP"/>
    <property type="match status" value="1"/>
</dbReference>
<reference evidence="2" key="1">
    <citation type="submission" date="2020-01" db="EMBL/GenBank/DDBJ databases">
        <title>Development of genomics and gene disruption for Polysphondylium violaceum indicates a role for the polyketide synthase stlB in stalk morphogenesis.</title>
        <authorList>
            <person name="Narita B."/>
            <person name="Kawabe Y."/>
            <person name="Kin K."/>
            <person name="Saito T."/>
            <person name="Gibbs R."/>
            <person name="Kuspa A."/>
            <person name="Muzny D."/>
            <person name="Queller D."/>
            <person name="Richards S."/>
            <person name="Strassman J."/>
            <person name="Sucgang R."/>
            <person name="Worley K."/>
            <person name="Schaap P."/>
        </authorList>
    </citation>
    <scope>NUCLEOTIDE SEQUENCE</scope>
    <source>
        <strain evidence="2">QSvi11</strain>
    </source>
</reference>
<dbReference type="EMBL" id="AJWJ01000151">
    <property type="protein sequence ID" value="KAF2074351.1"/>
    <property type="molecule type" value="Genomic_DNA"/>
</dbReference>
<dbReference type="Pfam" id="PF01161">
    <property type="entry name" value="PBP"/>
    <property type="match status" value="1"/>
</dbReference>
<evidence type="ECO:0000313" key="2">
    <source>
        <dbReference type="EMBL" id="KAF2074351.1"/>
    </source>
</evidence>
<dbReference type="InterPro" id="IPR008914">
    <property type="entry name" value="PEBP"/>
</dbReference>
<dbReference type="InterPro" id="IPR036610">
    <property type="entry name" value="PEBP-like_sf"/>
</dbReference>
<evidence type="ECO:0008006" key="4">
    <source>
        <dbReference type="Google" id="ProtNLM"/>
    </source>
</evidence>
<dbReference type="InterPro" id="IPR035810">
    <property type="entry name" value="PEBP_euk"/>
</dbReference>
<proteinExistence type="inferred from homology"/>
<keyword evidence="3" id="KW-1185">Reference proteome</keyword>
<dbReference type="AlphaFoldDB" id="A0A8J4Q5J6"/>
<dbReference type="Gene3D" id="3.90.280.10">
    <property type="entry name" value="PEBP-like"/>
    <property type="match status" value="1"/>
</dbReference>
<comment type="similarity">
    <text evidence="1">Belongs to the phosphatidylethanolamine-binding protein family.</text>
</comment>
<evidence type="ECO:0000313" key="3">
    <source>
        <dbReference type="Proteomes" id="UP000695562"/>
    </source>
</evidence>
<dbReference type="InterPro" id="IPR001858">
    <property type="entry name" value="Phosphatidylethanolamine-bd_CS"/>
</dbReference>
<name>A0A8J4Q5J6_9MYCE</name>
<dbReference type="PANTHER" id="PTHR11362">
    <property type="entry name" value="PHOSPHATIDYLETHANOLAMINE-BINDING PROTEIN"/>
    <property type="match status" value="1"/>
</dbReference>
<dbReference type="OrthoDB" id="2506647at2759"/>
<comment type="caution">
    <text evidence="2">The sequence shown here is derived from an EMBL/GenBank/DDBJ whole genome shotgun (WGS) entry which is preliminary data.</text>
</comment>
<dbReference type="CDD" id="cd00866">
    <property type="entry name" value="PEBP_euk"/>
    <property type="match status" value="1"/>
</dbReference>
<evidence type="ECO:0000256" key="1">
    <source>
        <dbReference type="ARBA" id="ARBA00007091"/>
    </source>
</evidence>
<organism evidence="2 3">
    <name type="scientific">Polysphondylium violaceum</name>
    <dbReference type="NCBI Taxonomy" id="133409"/>
    <lineage>
        <taxon>Eukaryota</taxon>
        <taxon>Amoebozoa</taxon>
        <taxon>Evosea</taxon>
        <taxon>Eumycetozoa</taxon>
        <taxon>Dictyostelia</taxon>
        <taxon>Dictyosteliales</taxon>
        <taxon>Dictyosteliaceae</taxon>
        <taxon>Polysphondylium</taxon>
    </lineage>
</organism>
<sequence>MQSIIKTLKSYEIIPKIINSEPIQELIIKYGIRDITINDQLTPTSVQKQPTISFQEKEGSELYTLIFTDPDAPSKENPINAEWLHWLVTDIPSTADVSKGKEIASYIGAGPPNGTGFHRYIFVLAKQPNNKPLNMVGEKKLPFCPEGRNNWSAQKFIEKHQLTPVAINFFRAQYDESVPELYQQLGESKEKPTEIK</sequence>
<dbReference type="PANTHER" id="PTHR11362:SF82">
    <property type="entry name" value="PHOSPHATIDYLETHANOLAMINE-BINDING PROTEIN 4"/>
    <property type="match status" value="1"/>
</dbReference>
<gene>
    <name evidence="2" type="ORF">CYY_004327</name>
</gene>
<dbReference type="Proteomes" id="UP000695562">
    <property type="component" value="Unassembled WGS sequence"/>
</dbReference>
<accession>A0A8J4Q5J6</accession>